<feature type="domain" description="PiggyBac transposable element-derived protein" evidence="2">
    <location>
        <begin position="153"/>
        <end position="225"/>
    </location>
</feature>
<name>A0A9N9IGE5_9GLOM</name>
<reference evidence="3" key="1">
    <citation type="submission" date="2021-06" db="EMBL/GenBank/DDBJ databases">
        <authorList>
            <person name="Kallberg Y."/>
            <person name="Tangrot J."/>
            <person name="Rosling A."/>
        </authorList>
    </citation>
    <scope>NUCLEOTIDE SEQUENCE</scope>
    <source>
        <strain evidence="3">UK204</strain>
    </source>
</reference>
<dbReference type="AlphaFoldDB" id="A0A9N9IGE5"/>
<dbReference type="Pfam" id="PF13843">
    <property type="entry name" value="DDE_Tnp_1_7"/>
    <property type="match status" value="1"/>
</dbReference>
<proteinExistence type="predicted"/>
<dbReference type="EMBL" id="CAJVPQ010012782">
    <property type="protein sequence ID" value="CAG8733098.1"/>
    <property type="molecule type" value="Genomic_DNA"/>
</dbReference>
<evidence type="ECO:0000313" key="3">
    <source>
        <dbReference type="EMBL" id="CAG8733098.1"/>
    </source>
</evidence>
<dbReference type="InterPro" id="IPR029526">
    <property type="entry name" value="PGBD"/>
</dbReference>
<protein>
    <submittedName>
        <fullName evidence="3">15762_t:CDS:1</fullName>
    </submittedName>
</protein>
<feature type="compositionally biased region" description="Acidic residues" evidence="1">
    <location>
        <begin position="73"/>
        <end position="90"/>
    </location>
</feature>
<accession>A0A9N9IGE5</accession>
<feature type="region of interest" description="Disordered" evidence="1">
    <location>
        <begin position="65"/>
        <end position="103"/>
    </location>
</feature>
<evidence type="ECO:0000313" key="4">
    <source>
        <dbReference type="Proteomes" id="UP000789570"/>
    </source>
</evidence>
<gene>
    <name evidence="3" type="ORF">FCALED_LOCUS15113</name>
</gene>
<feature type="non-terminal residue" evidence="3">
    <location>
        <position position="269"/>
    </location>
</feature>
<evidence type="ECO:0000256" key="1">
    <source>
        <dbReference type="SAM" id="MobiDB-lite"/>
    </source>
</evidence>
<comment type="caution">
    <text evidence="3">The sequence shown here is derived from an EMBL/GenBank/DDBJ whole genome shotgun (WGS) entry which is preliminary data.</text>
</comment>
<organism evidence="3 4">
    <name type="scientific">Funneliformis caledonium</name>
    <dbReference type="NCBI Taxonomy" id="1117310"/>
    <lineage>
        <taxon>Eukaryota</taxon>
        <taxon>Fungi</taxon>
        <taxon>Fungi incertae sedis</taxon>
        <taxon>Mucoromycota</taxon>
        <taxon>Glomeromycotina</taxon>
        <taxon>Glomeromycetes</taxon>
        <taxon>Glomerales</taxon>
        <taxon>Glomeraceae</taxon>
        <taxon>Funneliformis</taxon>
    </lineage>
</organism>
<keyword evidence="4" id="KW-1185">Reference proteome</keyword>
<dbReference type="Proteomes" id="UP000789570">
    <property type="component" value="Unassembled WGS sequence"/>
</dbReference>
<evidence type="ECO:0000259" key="2">
    <source>
        <dbReference type="Pfam" id="PF13843"/>
    </source>
</evidence>
<sequence length="269" mass="30402">MGRISLNIREGVKVSVLGSVVGENIAQPLLRELWKTKRLSATVLRVASENEIEVSSSRMKFVAFSTTSSDTDQNMDDEERTSDSEMDSETDISSNTDDSSEDGKVINVMSRSYSSTPVVHIADISKAILRQFFERFMPVDFIMSVVIPSTNKSQFHDEFNENLTKAILPDPYLCMDESMCQWIGKVVKGPFQRKILRKPHPIGCEFKALANAQINLFLRLDPAEPSEYACITLYNHGLYSILQIKKHRYWPKNIPSDITDVLGDTYGSF</sequence>
<dbReference type="OrthoDB" id="2286379at2759"/>